<dbReference type="EMBL" id="KN824401">
    <property type="protein sequence ID" value="KIM20908.1"/>
    <property type="molecule type" value="Genomic_DNA"/>
</dbReference>
<dbReference type="InterPro" id="IPR040976">
    <property type="entry name" value="Pkinase_fungal"/>
</dbReference>
<feature type="domain" description="Fungal-type protein kinase" evidence="1">
    <location>
        <begin position="174"/>
        <end position="240"/>
    </location>
</feature>
<evidence type="ECO:0000313" key="3">
    <source>
        <dbReference type="Proteomes" id="UP000054097"/>
    </source>
</evidence>
<gene>
    <name evidence="2" type="ORF">M408DRAFT_305927</name>
</gene>
<proteinExistence type="predicted"/>
<dbReference type="HOGENOM" id="CLU_090070_0_0_1"/>
<dbReference type="Gene3D" id="1.10.510.10">
    <property type="entry name" value="Transferase(Phosphotransferase) domain 1"/>
    <property type="match status" value="1"/>
</dbReference>
<keyword evidence="3" id="KW-1185">Reference proteome</keyword>
<evidence type="ECO:0000259" key="1">
    <source>
        <dbReference type="Pfam" id="PF17667"/>
    </source>
</evidence>
<organism evidence="2 3">
    <name type="scientific">Serendipita vermifera MAFF 305830</name>
    <dbReference type="NCBI Taxonomy" id="933852"/>
    <lineage>
        <taxon>Eukaryota</taxon>
        <taxon>Fungi</taxon>
        <taxon>Dikarya</taxon>
        <taxon>Basidiomycota</taxon>
        <taxon>Agaricomycotina</taxon>
        <taxon>Agaricomycetes</taxon>
        <taxon>Sebacinales</taxon>
        <taxon>Serendipitaceae</taxon>
        <taxon>Serendipita</taxon>
    </lineage>
</organism>
<accession>A0A0C2W326</accession>
<dbReference type="OrthoDB" id="5569250at2759"/>
<evidence type="ECO:0000313" key="2">
    <source>
        <dbReference type="EMBL" id="KIM20908.1"/>
    </source>
</evidence>
<reference evidence="2 3" key="1">
    <citation type="submission" date="2014-04" db="EMBL/GenBank/DDBJ databases">
        <authorList>
            <consortium name="DOE Joint Genome Institute"/>
            <person name="Kuo A."/>
            <person name="Zuccaro A."/>
            <person name="Kohler A."/>
            <person name="Nagy L.G."/>
            <person name="Floudas D."/>
            <person name="Copeland A."/>
            <person name="Barry K.W."/>
            <person name="Cichocki N."/>
            <person name="Veneault-Fourrey C."/>
            <person name="LaButti K."/>
            <person name="Lindquist E.A."/>
            <person name="Lipzen A."/>
            <person name="Lundell T."/>
            <person name="Morin E."/>
            <person name="Murat C."/>
            <person name="Sun H."/>
            <person name="Tunlid A."/>
            <person name="Henrissat B."/>
            <person name="Grigoriev I.V."/>
            <person name="Hibbett D.S."/>
            <person name="Martin F."/>
            <person name="Nordberg H.P."/>
            <person name="Cantor M.N."/>
            <person name="Hua S.X."/>
        </authorList>
    </citation>
    <scope>NUCLEOTIDE SEQUENCE [LARGE SCALE GENOMIC DNA]</scope>
    <source>
        <strain evidence="2 3">MAFF 305830</strain>
    </source>
</reference>
<reference evidence="3" key="2">
    <citation type="submission" date="2015-01" db="EMBL/GenBank/DDBJ databases">
        <title>Evolutionary Origins and Diversification of the Mycorrhizal Mutualists.</title>
        <authorList>
            <consortium name="DOE Joint Genome Institute"/>
            <consortium name="Mycorrhizal Genomics Consortium"/>
            <person name="Kohler A."/>
            <person name="Kuo A."/>
            <person name="Nagy L.G."/>
            <person name="Floudas D."/>
            <person name="Copeland A."/>
            <person name="Barry K.W."/>
            <person name="Cichocki N."/>
            <person name="Veneault-Fourrey C."/>
            <person name="LaButti K."/>
            <person name="Lindquist E.A."/>
            <person name="Lipzen A."/>
            <person name="Lundell T."/>
            <person name="Morin E."/>
            <person name="Murat C."/>
            <person name="Riley R."/>
            <person name="Ohm R."/>
            <person name="Sun H."/>
            <person name="Tunlid A."/>
            <person name="Henrissat B."/>
            <person name="Grigoriev I.V."/>
            <person name="Hibbett D.S."/>
            <person name="Martin F."/>
        </authorList>
    </citation>
    <scope>NUCLEOTIDE SEQUENCE [LARGE SCALE GENOMIC DNA]</scope>
    <source>
        <strain evidence="3">MAFF 305830</strain>
    </source>
</reference>
<dbReference type="Pfam" id="PF17667">
    <property type="entry name" value="Pkinase_fungal"/>
    <property type="match status" value="1"/>
</dbReference>
<dbReference type="SUPFAM" id="SSF56112">
    <property type="entry name" value="Protein kinase-like (PK-like)"/>
    <property type="match status" value="1"/>
</dbReference>
<name>A0A0C2W326_SERVB</name>
<dbReference type="InterPro" id="IPR011009">
    <property type="entry name" value="Kinase-like_dom_sf"/>
</dbReference>
<dbReference type="InterPro" id="IPR008266">
    <property type="entry name" value="Tyr_kinase_AS"/>
</dbReference>
<protein>
    <recommendedName>
        <fullName evidence="1">Fungal-type protein kinase domain-containing protein</fullName>
    </recommendedName>
</protein>
<sequence length="274" mass="30999">AAYVAHHLTARPDYITTLGVLVRPSSFKLFLANPCRVYRTSAIKWGNAKVAPRLLLAWIWRIYHPERELSITPNYGTSPPTFNIDIPEFKVVQSATILLTSDIIDHRTTILRAVDQESGSTIIIKEQYPVADYPAKEGPIIKNIHSAGSSPGIVRALAYGPVLNGDKEAAVRHVYEKDGSSYAQRKMRLVLNDSAESYMKIKTPKEALMVMYDLLEVTRILYREKNILHRDISSRNILVRPEPVVLEGCAEIEGMYFLEYLLNKAQDRPTGYVR</sequence>
<dbReference type="PROSITE" id="PS00109">
    <property type="entry name" value="PROTEIN_KINASE_TYR"/>
    <property type="match status" value="1"/>
</dbReference>
<dbReference type="Proteomes" id="UP000054097">
    <property type="component" value="Unassembled WGS sequence"/>
</dbReference>
<dbReference type="GO" id="GO:0004672">
    <property type="term" value="F:protein kinase activity"/>
    <property type="evidence" value="ECO:0007669"/>
    <property type="project" value="InterPro"/>
</dbReference>
<feature type="non-terminal residue" evidence="2">
    <location>
        <position position="1"/>
    </location>
</feature>
<dbReference type="AlphaFoldDB" id="A0A0C2W326"/>